<evidence type="ECO:0000313" key="2">
    <source>
        <dbReference type="Proteomes" id="UP000596902"/>
    </source>
</evidence>
<reference evidence="1" key="2">
    <citation type="submission" date="2020-08" db="EMBL/GenBank/DDBJ databases">
        <title>Draft Genome Sequence of Cumin Blight Pathogen Alternaria burnsii.</title>
        <authorList>
            <person name="Feng Z."/>
        </authorList>
    </citation>
    <scope>NUCLEOTIDE SEQUENCE</scope>
    <source>
        <strain evidence="1">CBS107.38</strain>
    </source>
</reference>
<proteinExistence type="predicted"/>
<feature type="non-terminal residue" evidence="1">
    <location>
        <position position="1"/>
    </location>
</feature>
<evidence type="ECO:0000313" key="1">
    <source>
        <dbReference type="EMBL" id="KAF7676730.1"/>
    </source>
</evidence>
<dbReference type="RefSeq" id="XP_038786939.1">
    <property type="nucleotide sequence ID" value="XM_038929989.1"/>
</dbReference>
<sequence length="65" mass="7071">TSPVRCQLLKQPTHPSRCSIASHACVVARESPHFEPCGCLCHGGASPDPTVWDIIGEQKAGRRYK</sequence>
<dbReference type="EMBL" id="JAAABM010000006">
    <property type="protein sequence ID" value="KAF7676730.1"/>
    <property type="molecule type" value="Genomic_DNA"/>
</dbReference>
<organism evidence="1 2">
    <name type="scientific">Alternaria burnsii</name>
    <dbReference type="NCBI Taxonomy" id="1187904"/>
    <lineage>
        <taxon>Eukaryota</taxon>
        <taxon>Fungi</taxon>
        <taxon>Dikarya</taxon>
        <taxon>Ascomycota</taxon>
        <taxon>Pezizomycotina</taxon>
        <taxon>Dothideomycetes</taxon>
        <taxon>Pleosporomycetidae</taxon>
        <taxon>Pleosporales</taxon>
        <taxon>Pleosporineae</taxon>
        <taxon>Pleosporaceae</taxon>
        <taxon>Alternaria</taxon>
        <taxon>Alternaria sect. Alternaria</taxon>
    </lineage>
</organism>
<name>A0A8H7B3J6_9PLEO</name>
<reference evidence="1" key="1">
    <citation type="submission" date="2020-01" db="EMBL/GenBank/DDBJ databases">
        <authorList>
            <person name="Feng Z.H.Z."/>
        </authorList>
    </citation>
    <scope>NUCLEOTIDE SEQUENCE</scope>
    <source>
        <strain evidence="1">CBS107.38</strain>
    </source>
</reference>
<comment type="caution">
    <text evidence="1">The sequence shown here is derived from an EMBL/GenBank/DDBJ whole genome shotgun (WGS) entry which is preliminary data.</text>
</comment>
<keyword evidence="2" id="KW-1185">Reference proteome</keyword>
<gene>
    <name evidence="1" type="ORF">GT037_004942</name>
</gene>
<dbReference type="AlphaFoldDB" id="A0A8H7B3J6"/>
<dbReference type="Proteomes" id="UP000596902">
    <property type="component" value="Unassembled WGS sequence"/>
</dbReference>
<protein>
    <submittedName>
        <fullName evidence="1">Uncharacterized protein</fullName>
    </submittedName>
</protein>
<accession>A0A8H7B3J6</accession>
<dbReference type="GeneID" id="62203167"/>